<dbReference type="FunFam" id="3.40.50.1100:FF:000011">
    <property type="entry name" value="Cysteine synthase (o-acetylserine)"/>
    <property type="match status" value="1"/>
</dbReference>
<comment type="cofactor">
    <cofactor evidence="1">
        <name>pyridoxal 5'-phosphate</name>
        <dbReference type="ChEBI" id="CHEBI:597326"/>
    </cofactor>
</comment>
<evidence type="ECO:0000256" key="1">
    <source>
        <dbReference type="ARBA" id="ARBA00001933"/>
    </source>
</evidence>
<evidence type="ECO:0000256" key="2">
    <source>
        <dbReference type="ARBA" id="ARBA00022605"/>
    </source>
</evidence>
<keyword evidence="9" id="KW-1185">Reference proteome</keyword>
<dbReference type="InterPro" id="IPR036052">
    <property type="entry name" value="TrpB-like_PALP_sf"/>
</dbReference>
<dbReference type="NCBIfam" id="NF007989">
    <property type="entry name" value="PRK10717.1"/>
    <property type="match status" value="1"/>
</dbReference>
<dbReference type="InterPro" id="IPR001216">
    <property type="entry name" value="P-phosphate_BS"/>
</dbReference>
<dbReference type="GO" id="GO:0006535">
    <property type="term" value="P:cysteine biosynthetic process from serine"/>
    <property type="evidence" value="ECO:0007669"/>
    <property type="project" value="InterPro"/>
</dbReference>
<evidence type="ECO:0000313" key="8">
    <source>
        <dbReference type="EMBL" id="SDZ82757.1"/>
    </source>
</evidence>
<dbReference type="AlphaFoldDB" id="A0A1H3W6Q4"/>
<dbReference type="SUPFAM" id="SSF53686">
    <property type="entry name" value="Tryptophan synthase beta subunit-like PLP-dependent enzymes"/>
    <property type="match status" value="1"/>
</dbReference>
<sequence>MQHMTGGRYADMPAAIGNTPLIRLKRASEETGCEIWGKAEFLNPGQSVKDRAALSIIRHAIADGSLRPGGVIVEGTAGNTGIGLALVGAAMGFRTVIVIPETQSQEKKDMLRLAGARLVEVPAKPYRDPDNYVKYSGRLAEALARSEPNGAIWANQFDNVANRQAHVETTGPEIFAQTEGAVDGFICAVGSGGTLAGVAMALRERKPGVKIGLADPMGAALYNFYAHGALKAEGSSITEGIGQGRITANLEGLSVDLPFQIDDVEALGVTFDLLREEGLCLGASSGVNVAGAVRMAREMGPGRTIVTILCDYGTRYLSRQWNPAFLRSKNLPVPDWLDGAAAPLPAVFEGDAA</sequence>
<dbReference type="CDD" id="cd01561">
    <property type="entry name" value="CBS_like"/>
    <property type="match status" value="1"/>
</dbReference>
<gene>
    <name evidence="8" type="ORF">SAMN05444370_101548</name>
</gene>
<protein>
    <submittedName>
        <fullName evidence="8">Cysteine synthase A</fullName>
    </submittedName>
</protein>
<dbReference type="InterPro" id="IPR050214">
    <property type="entry name" value="Cys_Synth/Cystath_Beta-Synth"/>
</dbReference>
<evidence type="ECO:0000256" key="6">
    <source>
        <dbReference type="ARBA" id="ARBA00029440"/>
    </source>
</evidence>
<evidence type="ECO:0000313" key="9">
    <source>
        <dbReference type="Proteomes" id="UP000198703"/>
    </source>
</evidence>
<dbReference type="PANTHER" id="PTHR10314">
    <property type="entry name" value="CYSTATHIONINE BETA-SYNTHASE"/>
    <property type="match status" value="1"/>
</dbReference>
<accession>A0A1H3W6Q4</accession>
<evidence type="ECO:0000256" key="3">
    <source>
        <dbReference type="ARBA" id="ARBA00022679"/>
    </source>
</evidence>
<dbReference type="Pfam" id="PF00291">
    <property type="entry name" value="PALP"/>
    <property type="match status" value="1"/>
</dbReference>
<dbReference type="InterPro" id="IPR001926">
    <property type="entry name" value="TrpB-like_PALP"/>
</dbReference>
<dbReference type="EMBL" id="FNQM01000001">
    <property type="protein sequence ID" value="SDZ82757.1"/>
    <property type="molecule type" value="Genomic_DNA"/>
</dbReference>
<dbReference type="STRING" id="89524.SAMN05444370_101548"/>
<organism evidence="8 9">
    <name type="scientific">Rubrimonas cliftonensis</name>
    <dbReference type="NCBI Taxonomy" id="89524"/>
    <lineage>
        <taxon>Bacteria</taxon>
        <taxon>Pseudomonadati</taxon>
        <taxon>Pseudomonadota</taxon>
        <taxon>Alphaproteobacteria</taxon>
        <taxon>Rhodobacterales</taxon>
        <taxon>Paracoccaceae</taxon>
        <taxon>Rubrimonas</taxon>
    </lineage>
</organism>
<dbReference type="PROSITE" id="PS00901">
    <property type="entry name" value="CYS_SYNTHASE"/>
    <property type="match status" value="1"/>
</dbReference>
<reference evidence="8 9" key="1">
    <citation type="submission" date="2016-10" db="EMBL/GenBank/DDBJ databases">
        <authorList>
            <person name="de Groot N.N."/>
        </authorList>
    </citation>
    <scope>NUCLEOTIDE SEQUENCE [LARGE SCALE GENOMIC DNA]</scope>
    <source>
        <strain evidence="8 9">DSM 15345</strain>
    </source>
</reference>
<name>A0A1H3W6Q4_9RHOB</name>
<keyword evidence="2" id="KW-0028">Amino-acid biosynthesis</keyword>
<keyword evidence="3" id="KW-0808">Transferase</keyword>
<dbReference type="Gene3D" id="3.40.50.1100">
    <property type="match status" value="2"/>
</dbReference>
<dbReference type="RefSeq" id="WP_245730890.1">
    <property type="nucleotide sequence ID" value="NZ_FNQM01000001.1"/>
</dbReference>
<keyword evidence="5" id="KW-0809">Transit peptide</keyword>
<evidence type="ECO:0000256" key="5">
    <source>
        <dbReference type="ARBA" id="ARBA00022946"/>
    </source>
</evidence>
<keyword evidence="4" id="KW-0663">Pyridoxal phosphate</keyword>
<evidence type="ECO:0000256" key="4">
    <source>
        <dbReference type="ARBA" id="ARBA00022898"/>
    </source>
</evidence>
<proteinExistence type="predicted"/>
<comment type="pathway">
    <text evidence="6">Amino-acid biosynthesis.</text>
</comment>
<dbReference type="GO" id="GO:0016765">
    <property type="term" value="F:transferase activity, transferring alkyl or aryl (other than methyl) groups"/>
    <property type="evidence" value="ECO:0007669"/>
    <property type="project" value="UniProtKB-ARBA"/>
</dbReference>
<feature type="domain" description="Tryptophan synthase beta chain-like PALP" evidence="7">
    <location>
        <begin position="15"/>
        <end position="311"/>
    </location>
</feature>
<evidence type="ECO:0000259" key="7">
    <source>
        <dbReference type="Pfam" id="PF00291"/>
    </source>
</evidence>
<dbReference type="Proteomes" id="UP000198703">
    <property type="component" value="Unassembled WGS sequence"/>
</dbReference>